<evidence type="ECO:0000259" key="8">
    <source>
        <dbReference type="PROSITE" id="PS51705"/>
    </source>
</evidence>
<dbReference type="PANTHER" id="PTHR10229">
    <property type="entry name" value="GTP-BINDING PROTEIN HFLX"/>
    <property type="match status" value="1"/>
</dbReference>
<dbReference type="AlphaFoldDB" id="A0A1F7TL62"/>
<dbReference type="Gene3D" id="6.10.250.2860">
    <property type="match status" value="1"/>
</dbReference>
<evidence type="ECO:0000256" key="7">
    <source>
        <dbReference type="PIRSR" id="PIRSR006809-2"/>
    </source>
</evidence>
<dbReference type="GO" id="GO:0005525">
    <property type="term" value="F:GTP binding"/>
    <property type="evidence" value="ECO:0007669"/>
    <property type="project" value="UniProtKB-UniRule"/>
</dbReference>
<keyword evidence="5" id="KW-0963">Cytoplasm</keyword>
<feature type="binding site" evidence="7">
    <location>
        <position position="215"/>
    </location>
    <ligand>
        <name>Mg(2+)</name>
        <dbReference type="ChEBI" id="CHEBI:18420"/>
    </ligand>
</feature>
<evidence type="ECO:0000256" key="4">
    <source>
        <dbReference type="ARBA" id="ARBA00023134"/>
    </source>
</evidence>
<comment type="subunit">
    <text evidence="5">Monomer. Associates with the 50S ribosomal subunit.</text>
</comment>
<accession>A0A1F7TL62</accession>
<dbReference type="Gene3D" id="3.40.50.11060">
    <property type="entry name" value="GTPase HflX, N-terminal domain"/>
    <property type="match status" value="1"/>
</dbReference>
<dbReference type="GO" id="GO:0003924">
    <property type="term" value="F:GTPase activity"/>
    <property type="evidence" value="ECO:0007669"/>
    <property type="project" value="UniProtKB-UniRule"/>
</dbReference>
<dbReference type="Proteomes" id="UP000177885">
    <property type="component" value="Unassembled WGS sequence"/>
</dbReference>
<dbReference type="Gene3D" id="3.40.50.300">
    <property type="entry name" value="P-loop containing nucleotide triphosphate hydrolases"/>
    <property type="match status" value="1"/>
</dbReference>
<protein>
    <recommendedName>
        <fullName evidence="5">GTPase HflX</fullName>
    </recommendedName>
    <alternativeName>
        <fullName evidence="5">GTP-binding protein HflX</fullName>
    </alternativeName>
</protein>
<organism evidence="9 10">
    <name type="scientific">Candidatus Uhrbacteria bacterium RIFCSPHIGHO2_01_FULL_63_20</name>
    <dbReference type="NCBI Taxonomy" id="1802385"/>
    <lineage>
        <taxon>Bacteria</taxon>
        <taxon>Candidatus Uhriibacteriota</taxon>
    </lineage>
</organism>
<comment type="function">
    <text evidence="5">GTPase that associates with the 50S ribosomal subunit and may have a role during protein synthesis or ribosome biogenesis.</text>
</comment>
<reference evidence="9 10" key="1">
    <citation type="journal article" date="2016" name="Nat. Commun.">
        <title>Thousands of microbial genomes shed light on interconnected biogeochemical processes in an aquifer system.</title>
        <authorList>
            <person name="Anantharaman K."/>
            <person name="Brown C.T."/>
            <person name="Hug L.A."/>
            <person name="Sharon I."/>
            <person name="Castelle C.J."/>
            <person name="Probst A.J."/>
            <person name="Thomas B.C."/>
            <person name="Singh A."/>
            <person name="Wilkins M.J."/>
            <person name="Karaoz U."/>
            <person name="Brodie E.L."/>
            <person name="Williams K.H."/>
            <person name="Hubbard S.S."/>
            <person name="Banfield J.F."/>
        </authorList>
    </citation>
    <scope>NUCLEOTIDE SEQUENCE [LARGE SCALE GENOMIC DNA]</scope>
</reference>
<dbReference type="SUPFAM" id="SSF52540">
    <property type="entry name" value="P-loop containing nucleoside triphosphate hydrolases"/>
    <property type="match status" value="1"/>
</dbReference>
<evidence type="ECO:0000313" key="10">
    <source>
        <dbReference type="Proteomes" id="UP000177885"/>
    </source>
</evidence>
<dbReference type="EMBL" id="MGDT01000007">
    <property type="protein sequence ID" value="OGL66358.1"/>
    <property type="molecule type" value="Genomic_DNA"/>
</dbReference>
<dbReference type="InterPro" id="IPR042108">
    <property type="entry name" value="GTPase_HflX_N_sf"/>
</dbReference>
<feature type="domain" description="Hflx-type G" evidence="8">
    <location>
        <begin position="202"/>
        <end position="366"/>
    </location>
</feature>
<dbReference type="InterPro" id="IPR025121">
    <property type="entry name" value="GTPase_HflX_N"/>
</dbReference>
<keyword evidence="4 5" id="KW-0342">GTP-binding</keyword>
<dbReference type="PANTHER" id="PTHR10229:SF0">
    <property type="entry name" value="GTP-BINDING PROTEIN 6-RELATED"/>
    <property type="match status" value="1"/>
</dbReference>
<feature type="binding site" evidence="6">
    <location>
        <begin position="233"/>
        <end position="237"/>
    </location>
    <ligand>
        <name>GTP</name>
        <dbReference type="ChEBI" id="CHEBI:37565"/>
    </ligand>
</feature>
<dbReference type="InterPro" id="IPR016496">
    <property type="entry name" value="GTPase_HflX"/>
</dbReference>
<dbReference type="InterPro" id="IPR030394">
    <property type="entry name" value="G_HFLX_dom"/>
</dbReference>
<dbReference type="GO" id="GO:0005737">
    <property type="term" value="C:cytoplasm"/>
    <property type="evidence" value="ECO:0007669"/>
    <property type="project" value="UniProtKB-SubCell"/>
</dbReference>
<dbReference type="InterPro" id="IPR032305">
    <property type="entry name" value="GTP-bd_M"/>
</dbReference>
<evidence type="ECO:0000313" key="9">
    <source>
        <dbReference type="EMBL" id="OGL66358.1"/>
    </source>
</evidence>
<feature type="binding site" evidence="6">
    <location>
        <begin position="256"/>
        <end position="259"/>
    </location>
    <ligand>
        <name>GTP</name>
        <dbReference type="ChEBI" id="CHEBI:37565"/>
    </ligand>
</feature>
<dbReference type="Pfam" id="PF01926">
    <property type="entry name" value="MMR_HSR1"/>
    <property type="match status" value="1"/>
</dbReference>
<comment type="cofactor">
    <cofactor evidence="7">
        <name>Mg(2+)</name>
        <dbReference type="ChEBI" id="CHEBI:18420"/>
    </cofactor>
</comment>
<dbReference type="PRINTS" id="PR00326">
    <property type="entry name" value="GTP1OBG"/>
</dbReference>
<sequence length="366" mass="40318">MRHDPRARAILVDVIHPRMLPEHALDRLNELEELVRTYGGIVVVKTYQKRFTPHPRTFIGPGKVTELAEEGEGLGVKLIVINDRLKPRQMYNVGEMLSGTGIVAWDRIDLILKIFAKHANTAEARLEIELASIRHMGPRIFGMGMELSRQGGGTGTVGIGETNTERMKRHLREQERKIRERLEKYKTVRAGHQAGRHRAGLKTVAIVGYTNAGKTTLLNAVTGRKEYAANELFATLDTRVGAVFLPRTKRKALVSDTIGFVKQLPPELLNAFASTLSEAVEADLLLHVVDGSDSHATAHVKVVDEILERLGADGILRIMVVNKADAMGSAVPIALDQILNGRPRAFVSAEEGEGIGELVDRMDGML</sequence>
<keyword evidence="3 7" id="KW-0460">Magnesium</keyword>
<dbReference type="Pfam" id="PF13167">
    <property type="entry name" value="GTP-bdg_N"/>
    <property type="match status" value="1"/>
</dbReference>
<comment type="subcellular location">
    <subcellularLocation>
        <location evidence="5">Cytoplasm</location>
    </subcellularLocation>
    <text evidence="5">May associate with membranes.</text>
</comment>
<dbReference type="NCBIfam" id="TIGR03156">
    <property type="entry name" value="GTP_HflX"/>
    <property type="match status" value="1"/>
</dbReference>
<dbReference type="GO" id="GO:0046872">
    <property type="term" value="F:metal ion binding"/>
    <property type="evidence" value="ECO:0007669"/>
    <property type="project" value="UniProtKB-KW"/>
</dbReference>
<keyword evidence="2 5" id="KW-0547">Nucleotide-binding</keyword>
<feature type="binding site" evidence="7">
    <location>
        <position position="235"/>
    </location>
    <ligand>
        <name>Mg(2+)</name>
        <dbReference type="ChEBI" id="CHEBI:18420"/>
    </ligand>
</feature>
<name>A0A1F7TL62_9BACT</name>
<dbReference type="InterPro" id="IPR027417">
    <property type="entry name" value="P-loop_NTPase"/>
</dbReference>
<evidence type="ECO:0000256" key="3">
    <source>
        <dbReference type="ARBA" id="ARBA00022842"/>
    </source>
</evidence>
<feature type="binding site" evidence="6">
    <location>
        <begin position="208"/>
        <end position="215"/>
    </location>
    <ligand>
        <name>GTP</name>
        <dbReference type="ChEBI" id="CHEBI:37565"/>
    </ligand>
</feature>
<dbReference type="PROSITE" id="PS51705">
    <property type="entry name" value="G_HFLX"/>
    <property type="match status" value="1"/>
</dbReference>
<comment type="caution">
    <text evidence="9">The sequence shown here is derived from an EMBL/GenBank/DDBJ whole genome shotgun (WGS) entry which is preliminary data.</text>
</comment>
<proteinExistence type="inferred from homology"/>
<dbReference type="HAMAP" id="MF_00900">
    <property type="entry name" value="GTPase_HflX"/>
    <property type="match status" value="1"/>
</dbReference>
<dbReference type="GO" id="GO:0043022">
    <property type="term" value="F:ribosome binding"/>
    <property type="evidence" value="ECO:0007669"/>
    <property type="project" value="TreeGrafter"/>
</dbReference>
<evidence type="ECO:0000256" key="1">
    <source>
        <dbReference type="ARBA" id="ARBA00022723"/>
    </source>
</evidence>
<feature type="binding site" evidence="6">
    <location>
        <begin position="322"/>
        <end position="325"/>
    </location>
    <ligand>
        <name>GTP</name>
        <dbReference type="ChEBI" id="CHEBI:37565"/>
    </ligand>
</feature>
<comment type="similarity">
    <text evidence="5">Belongs to the TRAFAC class OBG-HflX-like GTPase superfamily. HflX GTPase family.</text>
</comment>
<dbReference type="PIRSF" id="PIRSF006809">
    <property type="entry name" value="GTP-binding_hflX_prd"/>
    <property type="match status" value="1"/>
</dbReference>
<keyword evidence="1 7" id="KW-0479">Metal-binding</keyword>
<dbReference type="CDD" id="cd01878">
    <property type="entry name" value="HflX"/>
    <property type="match status" value="1"/>
</dbReference>
<dbReference type="STRING" id="1802385.A2856_01520"/>
<dbReference type="InterPro" id="IPR006073">
    <property type="entry name" value="GTP-bd"/>
</dbReference>
<evidence type="ECO:0000256" key="5">
    <source>
        <dbReference type="HAMAP-Rule" id="MF_00900"/>
    </source>
</evidence>
<gene>
    <name evidence="5" type="primary">hflX</name>
    <name evidence="9" type="ORF">A2856_01520</name>
</gene>
<dbReference type="Pfam" id="PF16360">
    <property type="entry name" value="GTP-bdg_M"/>
    <property type="match status" value="1"/>
</dbReference>
<evidence type="ECO:0000256" key="2">
    <source>
        <dbReference type="ARBA" id="ARBA00022741"/>
    </source>
</evidence>
<evidence type="ECO:0000256" key="6">
    <source>
        <dbReference type="PIRSR" id="PIRSR006809-1"/>
    </source>
</evidence>